<evidence type="ECO:0000256" key="7">
    <source>
        <dbReference type="ARBA" id="ARBA00023136"/>
    </source>
</evidence>
<evidence type="ECO:0000256" key="4">
    <source>
        <dbReference type="ARBA" id="ARBA00022692"/>
    </source>
</evidence>
<proteinExistence type="predicted"/>
<evidence type="ECO:0000256" key="6">
    <source>
        <dbReference type="ARBA" id="ARBA00022989"/>
    </source>
</evidence>
<name>A0ABN8AQT5_9PROT</name>
<dbReference type="InterPro" id="IPR019127">
    <property type="entry name" value="Exosortase"/>
</dbReference>
<feature type="transmembrane region" description="Helical" evidence="8">
    <location>
        <begin position="266"/>
        <end position="287"/>
    </location>
</feature>
<dbReference type="NCBIfam" id="TIGR04178">
    <property type="entry name" value="exo_archaeo"/>
    <property type="match status" value="1"/>
</dbReference>
<dbReference type="Pfam" id="PF11984">
    <property type="entry name" value="DUF3485"/>
    <property type="match status" value="1"/>
</dbReference>
<evidence type="ECO:0000259" key="9">
    <source>
        <dbReference type="Pfam" id="PF11984"/>
    </source>
</evidence>
<feature type="transmembrane region" description="Helical" evidence="8">
    <location>
        <begin position="315"/>
        <end position="335"/>
    </location>
</feature>
<keyword evidence="3" id="KW-0645">Protease</keyword>
<keyword evidence="2" id="KW-1003">Cell membrane</keyword>
<organism evidence="10 11">
    <name type="scientific">Candidatus Nitrotoga arctica</name>
    <dbReference type="NCBI Taxonomy" id="453162"/>
    <lineage>
        <taxon>Bacteria</taxon>
        <taxon>Pseudomonadati</taxon>
        <taxon>Pseudomonadota</taxon>
        <taxon>Betaproteobacteria</taxon>
        <taxon>Nitrosomonadales</taxon>
        <taxon>Gallionellaceae</taxon>
        <taxon>Candidatus Nitrotoga</taxon>
    </lineage>
</organism>
<dbReference type="NCBIfam" id="TIGR03109">
    <property type="entry name" value="exosort_XrtA"/>
    <property type="match status" value="1"/>
</dbReference>
<dbReference type="Pfam" id="PF09721">
    <property type="entry name" value="Exosortase_EpsH"/>
    <property type="match status" value="1"/>
</dbReference>
<dbReference type="EMBL" id="OU912926">
    <property type="protein sequence ID" value="CAG9933530.1"/>
    <property type="molecule type" value="Genomic_DNA"/>
</dbReference>
<feature type="domain" description="Methanolan biosynthesis EpsI" evidence="9">
    <location>
        <begin position="322"/>
        <end position="519"/>
    </location>
</feature>
<accession>A0ABN8AQT5</accession>
<keyword evidence="7 8" id="KW-0472">Membrane</keyword>
<dbReference type="InterPro" id="IPR026392">
    <property type="entry name" value="Exo/Archaeosortase_dom"/>
</dbReference>
<dbReference type="NCBIfam" id="TIGR02602">
    <property type="entry name" value="8TM_EpsH"/>
    <property type="match status" value="1"/>
</dbReference>
<feature type="transmembrane region" description="Helical" evidence="8">
    <location>
        <begin position="202"/>
        <end position="220"/>
    </location>
</feature>
<evidence type="ECO:0000256" key="5">
    <source>
        <dbReference type="ARBA" id="ARBA00022801"/>
    </source>
</evidence>
<protein>
    <submittedName>
        <fullName evidence="10">EpsH</fullName>
    </submittedName>
</protein>
<sequence>MTGTTPEALTPSSIDSQTGQPELQWRFMAILTLAVIATILVIYQQTVLSTVAIWLRSETFTHGFFIFPISAYLIWMKRKSLAEIAPCPDYRGLLAMAGLGLGWLLADAGSVQVVAQLCLVAMIPVTVWTMLGLQVARAITFPLGFLFFDVPFGEFLIPPLMDFTADFVVTALQTTGIPVYREGTFFTIPSGQWSVVEGCSGLRYLIASFTLGTLYGYLTYRSNKRRLIFAALSLIVPIFANGMRAYMIVMIAHLSNMKLALGVDHYIYGWVFFGIVMTLLFWVGAFWREDQSDHQQQKNRIVVNTARGTITNRGFAMAGVITILIAALWPAYAAYLNNRPIKTDGLTIKLPESNQGWNLQSTPLTDWQPHYVGTNAQVMHTYRKEDKVISVYLGYYRTQRQDAELINSQNYMIKQKHPVWSNVGETQRKISLRGKNGTIQQTLLRASNNRLLIWSWNSLGGTYTINPYLAKLLLAKAKLLGQRDDGAVIIITAPYEGTPESAAVSLQSFANDMLPAIDASLNEVAERETHAR</sequence>
<feature type="transmembrane region" description="Helical" evidence="8">
    <location>
        <begin position="227"/>
        <end position="254"/>
    </location>
</feature>
<keyword evidence="5" id="KW-0378">Hydrolase</keyword>
<feature type="transmembrane region" description="Helical" evidence="8">
    <location>
        <begin position="138"/>
        <end position="157"/>
    </location>
</feature>
<dbReference type="NCBIfam" id="TIGR02914">
    <property type="entry name" value="EpsI_fam"/>
    <property type="match status" value="1"/>
</dbReference>
<evidence type="ECO:0000256" key="3">
    <source>
        <dbReference type="ARBA" id="ARBA00022670"/>
    </source>
</evidence>
<feature type="transmembrane region" description="Helical" evidence="8">
    <location>
        <begin position="59"/>
        <end position="76"/>
    </location>
</feature>
<feature type="transmembrane region" description="Helical" evidence="8">
    <location>
        <begin position="112"/>
        <end position="131"/>
    </location>
</feature>
<comment type="subcellular location">
    <subcellularLocation>
        <location evidence="1">Cell membrane</location>
        <topology evidence="1">Multi-pass membrane protein</topology>
    </subcellularLocation>
</comment>
<keyword evidence="6 8" id="KW-1133">Transmembrane helix</keyword>
<dbReference type="Proteomes" id="UP000839052">
    <property type="component" value="Chromosome"/>
</dbReference>
<keyword evidence="11" id="KW-1185">Reference proteome</keyword>
<feature type="transmembrane region" description="Helical" evidence="8">
    <location>
        <begin position="88"/>
        <end position="106"/>
    </location>
</feature>
<dbReference type="InterPro" id="IPR013426">
    <property type="entry name" value="EpsH-like"/>
</dbReference>
<evidence type="ECO:0000256" key="2">
    <source>
        <dbReference type="ARBA" id="ARBA00022475"/>
    </source>
</evidence>
<evidence type="ECO:0000313" key="11">
    <source>
        <dbReference type="Proteomes" id="UP000839052"/>
    </source>
</evidence>
<feature type="transmembrane region" description="Helical" evidence="8">
    <location>
        <begin position="27"/>
        <end position="47"/>
    </location>
</feature>
<dbReference type="InterPro" id="IPR017540">
    <property type="entry name" value="Exosortase-1"/>
</dbReference>
<evidence type="ECO:0000313" key="10">
    <source>
        <dbReference type="EMBL" id="CAG9933530.1"/>
    </source>
</evidence>
<dbReference type="RefSeq" id="WP_239797291.1">
    <property type="nucleotide sequence ID" value="NZ_OU912926.1"/>
</dbReference>
<gene>
    <name evidence="10" type="ORF">NTG6680_2281</name>
</gene>
<keyword evidence="4 8" id="KW-0812">Transmembrane</keyword>
<evidence type="ECO:0000256" key="1">
    <source>
        <dbReference type="ARBA" id="ARBA00004651"/>
    </source>
</evidence>
<dbReference type="InterPro" id="IPR014263">
    <property type="entry name" value="Methanolan_biosynth_EpsI"/>
</dbReference>
<evidence type="ECO:0000256" key="8">
    <source>
        <dbReference type="SAM" id="Phobius"/>
    </source>
</evidence>
<reference evidence="10 11" key="1">
    <citation type="submission" date="2021-10" db="EMBL/GenBank/DDBJ databases">
        <authorList>
            <person name="Koch H."/>
        </authorList>
    </citation>
    <scope>NUCLEOTIDE SEQUENCE [LARGE SCALE GENOMIC DNA]</scope>
    <source>
        <strain evidence="10">6680</strain>
    </source>
</reference>